<accession>X1H7G0</accession>
<dbReference type="GO" id="GO:0008080">
    <property type="term" value="F:N-acetyltransferase activity"/>
    <property type="evidence" value="ECO:0007669"/>
    <property type="project" value="InterPro"/>
</dbReference>
<feature type="non-terminal residue" evidence="6">
    <location>
        <position position="1"/>
    </location>
</feature>
<dbReference type="NCBIfam" id="TIGR01575">
    <property type="entry name" value="rimI"/>
    <property type="match status" value="1"/>
</dbReference>
<evidence type="ECO:0000259" key="5">
    <source>
        <dbReference type="PROSITE" id="PS51186"/>
    </source>
</evidence>
<proteinExistence type="inferred from homology"/>
<evidence type="ECO:0000313" key="6">
    <source>
        <dbReference type="EMBL" id="GAH41253.1"/>
    </source>
</evidence>
<protein>
    <recommendedName>
        <fullName evidence="5">N-acetyltransferase domain-containing protein</fullName>
    </recommendedName>
</protein>
<feature type="non-terminal residue" evidence="6">
    <location>
        <position position="185"/>
    </location>
</feature>
<dbReference type="InterPro" id="IPR000182">
    <property type="entry name" value="GNAT_dom"/>
</dbReference>
<evidence type="ECO:0000256" key="3">
    <source>
        <dbReference type="ARBA" id="ARBA00022679"/>
    </source>
</evidence>
<feature type="domain" description="N-acetyltransferase" evidence="5">
    <location>
        <begin position="70"/>
        <end position="162"/>
    </location>
</feature>
<dbReference type="InterPro" id="IPR006464">
    <property type="entry name" value="AcTrfase_RimI/Ard1"/>
</dbReference>
<evidence type="ECO:0000256" key="2">
    <source>
        <dbReference type="ARBA" id="ARBA00022490"/>
    </source>
</evidence>
<comment type="caution">
    <text evidence="6">The sequence shown here is derived from an EMBL/GenBank/DDBJ whole genome shotgun (WGS) entry which is preliminary data.</text>
</comment>
<evidence type="ECO:0000256" key="1">
    <source>
        <dbReference type="ARBA" id="ARBA00005395"/>
    </source>
</evidence>
<gene>
    <name evidence="6" type="ORF">S03H2_24735</name>
</gene>
<evidence type="ECO:0000256" key="4">
    <source>
        <dbReference type="ARBA" id="ARBA00023315"/>
    </source>
</evidence>
<dbReference type="PANTHER" id="PTHR43420">
    <property type="entry name" value="ACETYLTRANSFERASE"/>
    <property type="match status" value="1"/>
</dbReference>
<dbReference type="SUPFAM" id="SSF55729">
    <property type="entry name" value="Acyl-CoA N-acyltransferases (Nat)"/>
    <property type="match status" value="1"/>
</dbReference>
<organism evidence="6">
    <name type="scientific">marine sediment metagenome</name>
    <dbReference type="NCBI Taxonomy" id="412755"/>
    <lineage>
        <taxon>unclassified sequences</taxon>
        <taxon>metagenomes</taxon>
        <taxon>ecological metagenomes</taxon>
    </lineage>
</organism>
<keyword evidence="4" id="KW-0012">Acyltransferase</keyword>
<dbReference type="AlphaFoldDB" id="X1H7G0"/>
<keyword evidence="2" id="KW-0963">Cytoplasm</keyword>
<dbReference type="InterPro" id="IPR050680">
    <property type="entry name" value="YpeA/RimI_acetyltransf"/>
</dbReference>
<dbReference type="InterPro" id="IPR016181">
    <property type="entry name" value="Acyl_CoA_acyltransferase"/>
</dbReference>
<dbReference type="Gene3D" id="3.40.630.30">
    <property type="match status" value="1"/>
</dbReference>
<sequence>PPANYGRELQNRLGRYIVACDEEETVEEPKVEASLEKGISGLASKVRRLFNHNRFLSNEPPSSGRQYIKGFAGLWIMADEAHITNIAVRGIHRRQGIGELLLILVIALVMELNARIITLEVRASNTAAQNLYYKYGFAQVGLRRGYYTDNGEDAVIMSTENITSAPFQAQLQRLKQAHCKRWGIP</sequence>
<dbReference type="PROSITE" id="PS51186">
    <property type="entry name" value="GNAT"/>
    <property type="match status" value="1"/>
</dbReference>
<keyword evidence="3" id="KW-0808">Transferase</keyword>
<name>X1H7G0_9ZZZZ</name>
<reference evidence="6" key="1">
    <citation type="journal article" date="2014" name="Front. Microbiol.">
        <title>High frequency of phylogenetically diverse reductive dehalogenase-homologous genes in deep subseafloor sedimentary metagenomes.</title>
        <authorList>
            <person name="Kawai M."/>
            <person name="Futagami T."/>
            <person name="Toyoda A."/>
            <person name="Takaki Y."/>
            <person name="Nishi S."/>
            <person name="Hori S."/>
            <person name="Arai W."/>
            <person name="Tsubouchi T."/>
            <person name="Morono Y."/>
            <person name="Uchiyama I."/>
            <person name="Ito T."/>
            <person name="Fujiyama A."/>
            <person name="Inagaki F."/>
            <person name="Takami H."/>
        </authorList>
    </citation>
    <scope>NUCLEOTIDE SEQUENCE</scope>
    <source>
        <strain evidence="6">Expedition CK06-06</strain>
    </source>
</reference>
<dbReference type="EMBL" id="BARU01013823">
    <property type="protein sequence ID" value="GAH41253.1"/>
    <property type="molecule type" value="Genomic_DNA"/>
</dbReference>
<dbReference type="Pfam" id="PF00583">
    <property type="entry name" value="Acetyltransf_1"/>
    <property type="match status" value="1"/>
</dbReference>
<comment type="similarity">
    <text evidence="1">Belongs to the acetyltransferase family. RimI subfamily.</text>
</comment>
<dbReference type="PANTHER" id="PTHR43420:SF44">
    <property type="entry name" value="ACETYLTRANSFERASE YPEA"/>
    <property type="match status" value="1"/>
</dbReference>